<feature type="transmembrane region" description="Helical" evidence="5">
    <location>
        <begin position="360"/>
        <end position="382"/>
    </location>
</feature>
<dbReference type="PANTHER" id="PTHR11361">
    <property type="entry name" value="DNA MISMATCH REPAIR PROTEIN MUTS FAMILY MEMBER"/>
    <property type="match status" value="1"/>
</dbReference>
<comment type="caution">
    <text evidence="7">The sequence shown here is derived from an EMBL/GenBank/DDBJ whole genome shotgun (WGS) entry which is preliminary data.</text>
</comment>
<name>A0A6N6VZX0_9BACT</name>
<evidence type="ECO:0000259" key="6">
    <source>
        <dbReference type="SMART" id="SM00534"/>
    </source>
</evidence>
<reference evidence="7 8" key="1">
    <citation type="submission" date="2019-10" db="EMBL/GenBank/DDBJ databases">
        <title>New species of Slilvanegrellaceae.</title>
        <authorList>
            <person name="Pitt A."/>
            <person name="Hahn M.W."/>
        </authorList>
    </citation>
    <scope>NUCLEOTIDE SEQUENCE [LARGE SCALE GENOMIC DNA]</scope>
    <source>
        <strain evidence="7 8">SP-Ram-0.45-NSY-1</strain>
    </source>
</reference>
<keyword evidence="5" id="KW-0472">Membrane</keyword>
<evidence type="ECO:0000256" key="5">
    <source>
        <dbReference type="SAM" id="Phobius"/>
    </source>
</evidence>
<feature type="domain" description="DNA mismatch repair proteins mutS family" evidence="6">
    <location>
        <begin position="459"/>
        <end position="637"/>
    </location>
</feature>
<keyword evidence="3" id="KW-0238">DNA-binding</keyword>
<dbReference type="Pfam" id="PF00488">
    <property type="entry name" value="MutS_V"/>
    <property type="match status" value="1"/>
</dbReference>
<keyword evidence="5" id="KW-0812">Transmembrane</keyword>
<dbReference type="GO" id="GO:0005829">
    <property type="term" value="C:cytosol"/>
    <property type="evidence" value="ECO:0007669"/>
    <property type="project" value="TreeGrafter"/>
</dbReference>
<dbReference type="SUPFAM" id="SSF52540">
    <property type="entry name" value="P-loop containing nucleoside triphosphate hydrolases"/>
    <property type="match status" value="1"/>
</dbReference>
<evidence type="ECO:0000313" key="7">
    <source>
        <dbReference type="EMBL" id="KAB8040936.1"/>
    </source>
</evidence>
<gene>
    <name evidence="7" type="ORF">GCL60_03110</name>
</gene>
<evidence type="ECO:0000256" key="1">
    <source>
        <dbReference type="ARBA" id="ARBA00022741"/>
    </source>
</evidence>
<dbReference type="Gene3D" id="3.40.50.300">
    <property type="entry name" value="P-loop containing nucleotide triphosphate hydrolases"/>
    <property type="match status" value="1"/>
</dbReference>
<evidence type="ECO:0000313" key="8">
    <source>
        <dbReference type="Proteomes" id="UP000437748"/>
    </source>
</evidence>
<proteinExistence type="predicted"/>
<dbReference type="PANTHER" id="PTHR11361:SF99">
    <property type="entry name" value="DNA MISMATCH REPAIR PROTEIN"/>
    <property type="match status" value="1"/>
</dbReference>
<sequence>MEDHSKLIDPKNSEQKKMKFESARRKSENYDKKLKRLDNTFALFRLISIITFLAVIVSLFKNQSTSTNFLFIVLFLIYCLLTSWIHNVIQVNQKKWKALSLSYQLSILRMDRNFEKLENEIAPWHKECISVPKGHIYSSDLDIHSQLFLLFNTCSTKNGSSKLFKLFMEAGINPCDNKSSKERSLKSKLLSKQSILLRRFESLRLDENFLQKFYKENEKNKEKNNSKNENEIIQNQNISENKYQFHMRNIYSFINFLAWVFILLPTLINFIQNPNVELLIQPLFLYSMFLLFGVFIFTPVTEKAEKISQSSKKIEQVIKALSKSQKSVQSLNLSFLEPTSIKEIDSLNFLINLISLRGNFIFWITLHIFFPFDAIICFVIQLKLKSIEKKLPIWEEELYEFDLLSSFARFHLENSVSHFLTEEERNLASPDYIEFVNMGHPLIPEYNRISNTLKLNKTSPVILLTGSNMAGKSTFLRTFGINVLLANMGAPVCASRFIVKPSRLLCAIRIDDSLSDGTSYFYAEVKRLKFILNSLNNKNNIEPSIFLIDEIFRGTNNKERYIGSLNIIHSLFNKNSFGIISTHDLALADINQSDTRLRNMHFREHIENNKLIFDYLIKEGPCPTTNALFIMKQEGLPIP</sequence>
<dbReference type="InterPro" id="IPR027417">
    <property type="entry name" value="P-loop_NTPase"/>
</dbReference>
<dbReference type="Proteomes" id="UP000437748">
    <property type="component" value="Unassembled WGS sequence"/>
</dbReference>
<evidence type="ECO:0000256" key="3">
    <source>
        <dbReference type="ARBA" id="ARBA00023125"/>
    </source>
</evidence>
<feature type="transmembrane region" description="Helical" evidence="5">
    <location>
        <begin position="250"/>
        <end position="271"/>
    </location>
</feature>
<dbReference type="InterPro" id="IPR000432">
    <property type="entry name" value="DNA_mismatch_repair_MutS_C"/>
</dbReference>
<keyword evidence="8" id="KW-1185">Reference proteome</keyword>
<keyword evidence="1" id="KW-0547">Nucleotide-binding</keyword>
<dbReference type="RefSeq" id="WP_153418459.1">
    <property type="nucleotide sequence ID" value="NZ_WFLM01000001.1"/>
</dbReference>
<protein>
    <recommendedName>
        <fullName evidence="6">DNA mismatch repair proteins mutS family domain-containing protein</fullName>
    </recommendedName>
</protein>
<keyword evidence="2" id="KW-0067">ATP-binding</keyword>
<evidence type="ECO:0000256" key="2">
    <source>
        <dbReference type="ARBA" id="ARBA00022840"/>
    </source>
</evidence>
<dbReference type="InterPro" id="IPR045076">
    <property type="entry name" value="MutS"/>
</dbReference>
<dbReference type="GO" id="GO:0005524">
    <property type="term" value="F:ATP binding"/>
    <property type="evidence" value="ECO:0007669"/>
    <property type="project" value="UniProtKB-KW"/>
</dbReference>
<feature type="region of interest" description="Disordered" evidence="4">
    <location>
        <begin position="1"/>
        <end position="24"/>
    </location>
</feature>
<dbReference type="GO" id="GO:0030983">
    <property type="term" value="F:mismatched DNA binding"/>
    <property type="evidence" value="ECO:0007669"/>
    <property type="project" value="InterPro"/>
</dbReference>
<organism evidence="7 8">
    <name type="scientific">Silvanigrella paludirubra</name>
    <dbReference type="NCBI Taxonomy" id="2499159"/>
    <lineage>
        <taxon>Bacteria</taxon>
        <taxon>Pseudomonadati</taxon>
        <taxon>Bdellovibrionota</taxon>
        <taxon>Oligoflexia</taxon>
        <taxon>Silvanigrellales</taxon>
        <taxon>Silvanigrellaceae</taxon>
        <taxon>Silvanigrella</taxon>
    </lineage>
</organism>
<feature type="transmembrane region" description="Helical" evidence="5">
    <location>
        <begin position="42"/>
        <end position="60"/>
    </location>
</feature>
<feature type="transmembrane region" description="Helical" evidence="5">
    <location>
        <begin position="66"/>
        <end position="89"/>
    </location>
</feature>
<dbReference type="OrthoDB" id="9802448at2"/>
<dbReference type="GO" id="GO:0140664">
    <property type="term" value="F:ATP-dependent DNA damage sensor activity"/>
    <property type="evidence" value="ECO:0007669"/>
    <property type="project" value="InterPro"/>
</dbReference>
<keyword evidence="5" id="KW-1133">Transmembrane helix</keyword>
<dbReference type="SMART" id="SM00534">
    <property type="entry name" value="MUTSac"/>
    <property type="match status" value="1"/>
</dbReference>
<dbReference type="EMBL" id="WFLM01000001">
    <property type="protein sequence ID" value="KAB8040936.1"/>
    <property type="molecule type" value="Genomic_DNA"/>
</dbReference>
<dbReference type="GO" id="GO:0006298">
    <property type="term" value="P:mismatch repair"/>
    <property type="evidence" value="ECO:0007669"/>
    <property type="project" value="InterPro"/>
</dbReference>
<feature type="transmembrane region" description="Helical" evidence="5">
    <location>
        <begin position="283"/>
        <end position="301"/>
    </location>
</feature>
<evidence type="ECO:0000256" key="4">
    <source>
        <dbReference type="SAM" id="MobiDB-lite"/>
    </source>
</evidence>
<dbReference type="AlphaFoldDB" id="A0A6N6VZX0"/>
<accession>A0A6N6VZX0</accession>